<name>A0AAW1TPE1_9CUCU</name>
<dbReference type="EMBL" id="JARQZJ010000002">
    <property type="protein sequence ID" value="KAK9870036.1"/>
    <property type="molecule type" value="Genomic_DNA"/>
</dbReference>
<protein>
    <submittedName>
        <fullName evidence="1">Uncharacterized protein</fullName>
    </submittedName>
</protein>
<dbReference type="Proteomes" id="UP001431783">
    <property type="component" value="Unassembled WGS sequence"/>
</dbReference>
<keyword evidence="2" id="KW-1185">Reference proteome</keyword>
<reference evidence="1 2" key="1">
    <citation type="submission" date="2023-03" db="EMBL/GenBank/DDBJ databases">
        <title>Genome insight into feeding habits of ladybird beetles.</title>
        <authorList>
            <person name="Li H.-S."/>
            <person name="Huang Y.-H."/>
            <person name="Pang H."/>
        </authorList>
    </citation>
    <scope>NUCLEOTIDE SEQUENCE [LARGE SCALE GENOMIC DNA]</scope>
    <source>
        <strain evidence="1">SYSU_2023b</strain>
        <tissue evidence="1">Whole body</tissue>
    </source>
</reference>
<sequence length="69" mass="7992">MATMDTNTRSFTGVTHQTTPKPERIFSICGCYRLLQLVQSRALLHVRNFSKNLTIKIHRRSFPCSVKVR</sequence>
<proteinExistence type="predicted"/>
<gene>
    <name evidence="1" type="ORF">WA026_006131</name>
</gene>
<comment type="caution">
    <text evidence="1">The sequence shown here is derived from an EMBL/GenBank/DDBJ whole genome shotgun (WGS) entry which is preliminary data.</text>
</comment>
<organism evidence="1 2">
    <name type="scientific">Henosepilachna vigintioctopunctata</name>
    <dbReference type="NCBI Taxonomy" id="420089"/>
    <lineage>
        <taxon>Eukaryota</taxon>
        <taxon>Metazoa</taxon>
        <taxon>Ecdysozoa</taxon>
        <taxon>Arthropoda</taxon>
        <taxon>Hexapoda</taxon>
        <taxon>Insecta</taxon>
        <taxon>Pterygota</taxon>
        <taxon>Neoptera</taxon>
        <taxon>Endopterygota</taxon>
        <taxon>Coleoptera</taxon>
        <taxon>Polyphaga</taxon>
        <taxon>Cucujiformia</taxon>
        <taxon>Coccinelloidea</taxon>
        <taxon>Coccinellidae</taxon>
        <taxon>Epilachninae</taxon>
        <taxon>Epilachnini</taxon>
        <taxon>Henosepilachna</taxon>
    </lineage>
</organism>
<evidence type="ECO:0000313" key="2">
    <source>
        <dbReference type="Proteomes" id="UP001431783"/>
    </source>
</evidence>
<evidence type="ECO:0000313" key="1">
    <source>
        <dbReference type="EMBL" id="KAK9870036.1"/>
    </source>
</evidence>
<dbReference type="AlphaFoldDB" id="A0AAW1TPE1"/>
<accession>A0AAW1TPE1</accession>